<dbReference type="RefSeq" id="WP_062965806.1">
    <property type="nucleotide sequence ID" value="NZ_UGRU01000001.1"/>
</dbReference>
<name>A0A378X4C2_9NOCA</name>
<dbReference type="Proteomes" id="UP000255082">
    <property type="component" value="Unassembled WGS sequence"/>
</dbReference>
<dbReference type="Gene3D" id="6.10.140.850">
    <property type="match status" value="1"/>
</dbReference>
<organism evidence="5 6">
    <name type="scientific">Nocardia africana</name>
    <dbReference type="NCBI Taxonomy" id="134964"/>
    <lineage>
        <taxon>Bacteria</taxon>
        <taxon>Bacillati</taxon>
        <taxon>Actinomycetota</taxon>
        <taxon>Actinomycetes</taxon>
        <taxon>Mycobacteriales</taxon>
        <taxon>Nocardiaceae</taxon>
        <taxon>Nocardia</taxon>
    </lineage>
</organism>
<dbReference type="InterPro" id="IPR036390">
    <property type="entry name" value="WH_DNA-bd_sf"/>
</dbReference>
<dbReference type="GO" id="GO:0003677">
    <property type="term" value="F:DNA binding"/>
    <property type="evidence" value="ECO:0007669"/>
    <property type="project" value="UniProtKB-KW"/>
</dbReference>
<evidence type="ECO:0000256" key="2">
    <source>
        <dbReference type="ARBA" id="ARBA00023015"/>
    </source>
</evidence>
<comment type="similarity">
    <text evidence="1">Belongs to the BlaI transcriptional regulatory family.</text>
</comment>
<accession>A0A378X4C2</accession>
<evidence type="ECO:0000313" key="6">
    <source>
        <dbReference type="Proteomes" id="UP000255082"/>
    </source>
</evidence>
<evidence type="ECO:0000256" key="1">
    <source>
        <dbReference type="ARBA" id="ARBA00011046"/>
    </source>
</evidence>
<evidence type="ECO:0000256" key="3">
    <source>
        <dbReference type="ARBA" id="ARBA00023125"/>
    </source>
</evidence>
<keyword evidence="2" id="KW-0805">Transcription regulation</keyword>
<dbReference type="GO" id="GO:0045892">
    <property type="term" value="P:negative regulation of DNA-templated transcription"/>
    <property type="evidence" value="ECO:0007669"/>
    <property type="project" value="InterPro"/>
</dbReference>
<dbReference type="InterPro" id="IPR005650">
    <property type="entry name" value="BlaI_family"/>
</dbReference>
<gene>
    <name evidence="5" type="primary">blaI_4</name>
    <name evidence="5" type="ORF">NCTC13184_06032</name>
</gene>
<sequence>MSSRGFGDLESVVMDRVWGRTDSVTVREIYDEMSGEREIAYTTVLSTMDNLRRKGWLDRAREGKAFHYWPTVTREEYCARLMREALGVGGRFEVVLTHFINGMSAEESEGLLAALRRRMGC</sequence>
<dbReference type="InterPro" id="IPR036388">
    <property type="entry name" value="WH-like_DNA-bd_sf"/>
</dbReference>
<dbReference type="Gene3D" id="1.10.10.10">
    <property type="entry name" value="Winged helix-like DNA-binding domain superfamily/Winged helix DNA-binding domain"/>
    <property type="match status" value="1"/>
</dbReference>
<dbReference type="SUPFAM" id="SSF46785">
    <property type="entry name" value="Winged helix' DNA-binding domain"/>
    <property type="match status" value="1"/>
</dbReference>
<protein>
    <submittedName>
        <fullName evidence="5">Transcriptional regulator BlaI</fullName>
    </submittedName>
</protein>
<reference evidence="5 6" key="1">
    <citation type="submission" date="2018-06" db="EMBL/GenBank/DDBJ databases">
        <authorList>
            <consortium name="Pathogen Informatics"/>
            <person name="Doyle S."/>
        </authorList>
    </citation>
    <scope>NUCLEOTIDE SEQUENCE [LARGE SCALE GENOMIC DNA]</scope>
    <source>
        <strain evidence="5 6">NCTC13184</strain>
    </source>
</reference>
<dbReference type="EMBL" id="UGRU01000001">
    <property type="protein sequence ID" value="SUA47491.1"/>
    <property type="molecule type" value="Genomic_DNA"/>
</dbReference>
<dbReference type="OrthoDB" id="9813987at2"/>
<evidence type="ECO:0000256" key="4">
    <source>
        <dbReference type="ARBA" id="ARBA00023163"/>
    </source>
</evidence>
<proteinExistence type="inferred from homology"/>
<dbReference type="Pfam" id="PF03965">
    <property type="entry name" value="Penicillinase_R"/>
    <property type="match status" value="1"/>
</dbReference>
<keyword evidence="4" id="KW-0804">Transcription</keyword>
<evidence type="ECO:0000313" key="5">
    <source>
        <dbReference type="EMBL" id="SUA47491.1"/>
    </source>
</evidence>
<keyword evidence="3" id="KW-0238">DNA-binding</keyword>
<dbReference type="AlphaFoldDB" id="A0A378X4C2"/>